<evidence type="ECO:0000256" key="6">
    <source>
        <dbReference type="ARBA" id="ARBA00022741"/>
    </source>
</evidence>
<evidence type="ECO:0000256" key="1">
    <source>
        <dbReference type="ARBA" id="ARBA00002579"/>
    </source>
</evidence>
<dbReference type="PANTHER" id="PTHR43166">
    <property type="entry name" value="AMINO ACID IMPORT ATP-BINDING PROTEIN"/>
    <property type="match status" value="1"/>
</dbReference>
<dbReference type="GO" id="GO:0005524">
    <property type="term" value="F:ATP binding"/>
    <property type="evidence" value="ECO:0007669"/>
    <property type="project" value="UniProtKB-KW"/>
</dbReference>
<dbReference type="PANTHER" id="PTHR43166:SF30">
    <property type="entry name" value="METHIONINE IMPORT ATP-BINDING PROTEIN METN"/>
    <property type="match status" value="1"/>
</dbReference>
<keyword evidence="4" id="KW-0813">Transport</keyword>
<dbReference type="AlphaFoldDB" id="A0A4P2VPX8"/>
<dbReference type="InterPro" id="IPR045865">
    <property type="entry name" value="ACT-like_dom_sf"/>
</dbReference>
<dbReference type="RefSeq" id="WP_130611808.1">
    <property type="nucleotide sequence ID" value="NZ_AP019368.1"/>
</dbReference>
<dbReference type="InterPro" id="IPR003439">
    <property type="entry name" value="ABC_transporter-like_ATP-bd"/>
</dbReference>
<dbReference type="CDD" id="cd03258">
    <property type="entry name" value="ABC_MetN_methionine_transporter"/>
    <property type="match status" value="1"/>
</dbReference>
<name>A0A4P2VPX8_FLUSA</name>
<dbReference type="SUPFAM" id="SSF52540">
    <property type="entry name" value="P-loop containing nucleoside triphosphate hydrolases"/>
    <property type="match status" value="1"/>
</dbReference>
<dbReference type="FunFam" id="3.40.50.300:FF:000056">
    <property type="entry name" value="Cell division ATP-binding protein FtsE"/>
    <property type="match status" value="1"/>
</dbReference>
<dbReference type="SMART" id="SM00930">
    <property type="entry name" value="NIL"/>
    <property type="match status" value="1"/>
</dbReference>
<dbReference type="InterPro" id="IPR018449">
    <property type="entry name" value="NIL_domain"/>
</dbReference>
<dbReference type="OrthoDB" id="9802264at2"/>
<dbReference type="InterPro" id="IPR041701">
    <property type="entry name" value="MetN_ABC"/>
</dbReference>
<dbReference type="Pfam" id="PF00005">
    <property type="entry name" value="ABC_tran"/>
    <property type="match status" value="1"/>
</dbReference>
<dbReference type="Gene3D" id="3.40.50.300">
    <property type="entry name" value="P-loop containing nucleotide triphosphate hydrolases"/>
    <property type="match status" value="1"/>
</dbReference>
<evidence type="ECO:0000256" key="2">
    <source>
        <dbReference type="ARBA" id="ARBA00005417"/>
    </source>
</evidence>
<keyword evidence="7 12" id="KW-0067">ATP-binding</keyword>
<dbReference type="PROSITE" id="PS50893">
    <property type="entry name" value="ABC_TRANSPORTER_2"/>
    <property type="match status" value="1"/>
</dbReference>
<keyword evidence="8" id="KW-1278">Translocase</keyword>
<evidence type="ECO:0000256" key="5">
    <source>
        <dbReference type="ARBA" id="ARBA00022475"/>
    </source>
</evidence>
<dbReference type="EMBL" id="AP019368">
    <property type="protein sequence ID" value="BBH54304.1"/>
    <property type="molecule type" value="Genomic_DNA"/>
</dbReference>
<gene>
    <name evidence="12" type="ORF">JCM31447_27680</name>
</gene>
<evidence type="ECO:0000313" key="13">
    <source>
        <dbReference type="Proteomes" id="UP000291236"/>
    </source>
</evidence>
<dbReference type="Proteomes" id="UP000291236">
    <property type="component" value="Chromosome"/>
</dbReference>
<keyword evidence="13" id="KW-1185">Reference proteome</keyword>
<evidence type="ECO:0000256" key="8">
    <source>
        <dbReference type="ARBA" id="ARBA00022967"/>
    </source>
</evidence>
<dbReference type="PROSITE" id="PS00211">
    <property type="entry name" value="ABC_TRANSPORTER_1"/>
    <property type="match status" value="1"/>
</dbReference>
<comment type="function">
    <text evidence="1">Part of the ABC transporter FtsEX involved in cellular division. Important for assembly or stability of the septal ring.</text>
</comment>
<evidence type="ECO:0000259" key="11">
    <source>
        <dbReference type="PROSITE" id="PS50893"/>
    </source>
</evidence>
<dbReference type="GO" id="GO:0005886">
    <property type="term" value="C:plasma membrane"/>
    <property type="evidence" value="ECO:0007669"/>
    <property type="project" value="UniProtKB-ARBA"/>
</dbReference>
<dbReference type="GO" id="GO:0006865">
    <property type="term" value="P:amino acid transport"/>
    <property type="evidence" value="ECO:0007669"/>
    <property type="project" value="UniProtKB-KW"/>
</dbReference>
<keyword evidence="6" id="KW-0547">Nucleotide-binding</keyword>
<dbReference type="InterPro" id="IPR017871">
    <property type="entry name" value="ABC_transporter-like_CS"/>
</dbReference>
<evidence type="ECO:0000256" key="4">
    <source>
        <dbReference type="ARBA" id="ARBA00022448"/>
    </source>
</evidence>
<keyword evidence="5" id="KW-1003">Cell membrane</keyword>
<dbReference type="Pfam" id="PF09383">
    <property type="entry name" value="NIL"/>
    <property type="match status" value="1"/>
</dbReference>
<reference evidence="12 13" key="1">
    <citation type="submission" date="2018-12" db="EMBL/GenBank/DDBJ databases">
        <title>Rubrispira sanarue gen. nov., sp., nov., a member of the order Silvanigrellales, isolated from a brackish lake in Hamamatsu Japan.</title>
        <authorList>
            <person name="Maejima Y."/>
            <person name="Iino T."/>
            <person name="Muraguchi Y."/>
            <person name="Fukuda K."/>
            <person name="Nojiri H."/>
            <person name="Ohkuma M."/>
            <person name="Moriuchi R."/>
            <person name="Dohra H."/>
            <person name="Kimbara K."/>
            <person name="Shintani M."/>
        </authorList>
    </citation>
    <scope>NUCLEOTIDE SEQUENCE [LARGE SCALE GENOMIC DNA]</scope>
    <source>
        <strain evidence="12 13">RF1110005</strain>
    </source>
</reference>
<keyword evidence="10" id="KW-0472">Membrane</keyword>
<keyword evidence="9" id="KW-0029">Amino-acid transport</keyword>
<dbReference type="InterPro" id="IPR050086">
    <property type="entry name" value="MetN_ABC_transporter-like"/>
</dbReference>
<organism evidence="12 13">
    <name type="scientific">Fluviispira sanaruensis</name>
    <dbReference type="NCBI Taxonomy" id="2493639"/>
    <lineage>
        <taxon>Bacteria</taxon>
        <taxon>Pseudomonadati</taxon>
        <taxon>Bdellovibrionota</taxon>
        <taxon>Oligoflexia</taxon>
        <taxon>Silvanigrellales</taxon>
        <taxon>Silvanigrellaceae</taxon>
        <taxon>Fluviispira</taxon>
    </lineage>
</organism>
<dbReference type="InterPro" id="IPR027417">
    <property type="entry name" value="P-loop_NTPase"/>
</dbReference>
<dbReference type="GO" id="GO:0016887">
    <property type="term" value="F:ATP hydrolysis activity"/>
    <property type="evidence" value="ECO:0007669"/>
    <property type="project" value="InterPro"/>
</dbReference>
<protein>
    <recommendedName>
        <fullName evidence="3">Cell division ATP-binding protein FtsE</fullName>
    </recommendedName>
</protein>
<sequence length="351" mass="38402">MIKLLGIKKYFNSKQGIVHALKGIDLEVSKGEIFGIIGKSGAGKSTLLRCVNLLERPSEGEVLVDSVSLSSLKEADLRFQRRKIGMIFQHFNLLSSATVFKNIALPLELANISKQELEQRVDYLLEVTSLKDKKDAYPSQLSGGQKQRVAIARALASNPKVLLCDEATSALDPETTKSILNLLKEINQKFNLTILLITHEMEVVKAICDKVAVIENGEIIESSSMVELFSKPKTASAKALVSSAFHIALPERIERQLQPEPGIGLNPILKFVFVGESSTEAIISALVVKFNLRINILQAHLDVVSNSPMGIMLCQIHGEQSNIHASVQYLNSTNISTEVIGYVSGNIKSIA</sequence>
<evidence type="ECO:0000313" key="12">
    <source>
        <dbReference type="EMBL" id="BBH54304.1"/>
    </source>
</evidence>
<dbReference type="SUPFAM" id="SSF55021">
    <property type="entry name" value="ACT-like"/>
    <property type="match status" value="1"/>
</dbReference>
<dbReference type="InterPro" id="IPR003593">
    <property type="entry name" value="AAA+_ATPase"/>
</dbReference>
<evidence type="ECO:0000256" key="10">
    <source>
        <dbReference type="ARBA" id="ARBA00023136"/>
    </source>
</evidence>
<proteinExistence type="inferred from homology"/>
<dbReference type="SMART" id="SM00382">
    <property type="entry name" value="AAA"/>
    <property type="match status" value="1"/>
</dbReference>
<evidence type="ECO:0000256" key="7">
    <source>
        <dbReference type="ARBA" id="ARBA00022840"/>
    </source>
</evidence>
<dbReference type="Gene3D" id="3.30.70.260">
    <property type="match status" value="1"/>
</dbReference>
<evidence type="ECO:0000256" key="3">
    <source>
        <dbReference type="ARBA" id="ARBA00020019"/>
    </source>
</evidence>
<accession>A0A4P2VPX8</accession>
<dbReference type="KEGG" id="sbf:JCM31447_27680"/>
<comment type="similarity">
    <text evidence="2">Belongs to the ABC transporter superfamily.</text>
</comment>
<feature type="domain" description="ABC transporter" evidence="11">
    <location>
        <begin position="2"/>
        <end position="241"/>
    </location>
</feature>
<evidence type="ECO:0000256" key="9">
    <source>
        <dbReference type="ARBA" id="ARBA00022970"/>
    </source>
</evidence>